<organism evidence="1">
    <name type="scientific">viral metagenome</name>
    <dbReference type="NCBI Taxonomy" id="1070528"/>
    <lineage>
        <taxon>unclassified sequences</taxon>
        <taxon>metagenomes</taxon>
        <taxon>organismal metagenomes</taxon>
    </lineage>
</organism>
<name>A0A6M3Y1V2_9ZZZZ</name>
<accession>A0A6M3Y1V2</accession>
<dbReference type="EMBL" id="MT145142">
    <property type="protein sequence ID" value="QJI04033.1"/>
    <property type="molecule type" value="Genomic_DNA"/>
</dbReference>
<reference evidence="1" key="1">
    <citation type="submission" date="2020-03" db="EMBL/GenBank/DDBJ databases">
        <title>The deep terrestrial virosphere.</title>
        <authorList>
            <person name="Holmfeldt K."/>
            <person name="Nilsson E."/>
            <person name="Simone D."/>
            <person name="Lopez-Fernandez M."/>
            <person name="Wu X."/>
            <person name="de Brujin I."/>
            <person name="Lundin D."/>
            <person name="Andersson A."/>
            <person name="Bertilsson S."/>
            <person name="Dopson M."/>
        </authorList>
    </citation>
    <scope>NUCLEOTIDE SEQUENCE</scope>
    <source>
        <strain evidence="1">TM448B05961</strain>
    </source>
</reference>
<gene>
    <name evidence="1" type="ORF">TM448B05961_0002</name>
</gene>
<protein>
    <submittedName>
        <fullName evidence="1">Uncharacterized protein</fullName>
    </submittedName>
</protein>
<proteinExistence type="predicted"/>
<dbReference type="AlphaFoldDB" id="A0A6M3Y1V2"/>
<sequence length="52" mass="5934">MKKYNVIWSERHALIVKAENKDEAIEKAMQGEVISDDSIEIDSPPEAFELSK</sequence>
<evidence type="ECO:0000313" key="1">
    <source>
        <dbReference type="EMBL" id="QJI04033.1"/>
    </source>
</evidence>